<dbReference type="Pfam" id="PF00753">
    <property type="entry name" value="Lactamase_B"/>
    <property type="match status" value="1"/>
</dbReference>
<evidence type="ECO:0000313" key="2">
    <source>
        <dbReference type="EMBL" id="MFB9825925.1"/>
    </source>
</evidence>
<evidence type="ECO:0000313" key="3">
    <source>
        <dbReference type="Proteomes" id="UP001589595"/>
    </source>
</evidence>
<dbReference type="Gene3D" id="3.60.15.10">
    <property type="entry name" value="Ribonuclease Z/Hydroxyacylglutathione hydrolase-like"/>
    <property type="match status" value="1"/>
</dbReference>
<protein>
    <submittedName>
        <fullName evidence="2">MBL fold metallo-hydrolase</fullName>
    </submittedName>
</protein>
<name>A0ABD5MTL3_9EURY</name>
<feature type="domain" description="Metallo-beta-lactamase" evidence="1">
    <location>
        <begin position="24"/>
        <end position="195"/>
    </location>
</feature>
<comment type="caution">
    <text evidence="2">The sequence shown here is derived from an EMBL/GenBank/DDBJ whole genome shotgun (WGS) entry which is preliminary data.</text>
</comment>
<proteinExistence type="predicted"/>
<dbReference type="SUPFAM" id="SSF56281">
    <property type="entry name" value="Metallo-hydrolase/oxidoreductase"/>
    <property type="match status" value="1"/>
</dbReference>
<gene>
    <name evidence="2" type="ORF">ACFFOL_17295</name>
</gene>
<dbReference type="EMBL" id="JBHMAJ010000011">
    <property type="protein sequence ID" value="MFB9825925.1"/>
    <property type="molecule type" value="Genomic_DNA"/>
</dbReference>
<sequence>MTVQVTPSVEWINQCYEHEGDHEHVSLYLLRAPEGTVLVDSGSFYHREEITAAVDEATDGDGPDAIVLSHSDYPHAANVSPLGGDTEDVELVASSASPAQQGLPDARKCDIGGSLTIEGREFSFIDPPLADRSHTTWIYDHGDGVLFTADGFGNYHDPGRCDYLSDDFPESTPTDRIYEYHRDNLVWLRYVAPEKVDRTLDDIFASYDVNAVAPIHGNPIVGDDLDTYRERLRESIERIASEHSVA</sequence>
<accession>A0ABD5MTL3</accession>
<keyword evidence="3" id="KW-1185">Reference proteome</keyword>
<dbReference type="InterPro" id="IPR001279">
    <property type="entry name" value="Metallo-B-lactamas"/>
</dbReference>
<dbReference type="GeneID" id="67212640"/>
<dbReference type="RefSeq" id="WP_222923922.1">
    <property type="nucleotide sequence ID" value="NZ_CP082288.1"/>
</dbReference>
<dbReference type="InterPro" id="IPR036866">
    <property type="entry name" value="RibonucZ/Hydroxyglut_hydro"/>
</dbReference>
<dbReference type="Proteomes" id="UP001589595">
    <property type="component" value="Unassembled WGS sequence"/>
</dbReference>
<organism evidence="2 3">
    <name type="scientific">Halobaculum roseum</name>
    <dbReference type="NCBI Taxonomy" id="2175149"/>
    <lineage>
        <taxon>Archaea</taxon>
        <taxon>Methanobacteriati</taxon>
        <taxon>Methanobacteriota</taxon>
        <taxon>Stenosarchaea group</taxon>
        <taxon>Halobacteria</taxon>
        <taxon>Halobacteriales</taxon>
        <taxon>Haloferacaceae</taxon>
        <taxon>Halobaculum</taxon>
    </lineage>
</organism>
<reference evidence="2" key="1">
    <citation type="submission" date="2024-09" db="EMBL/GenBank/DDBJ databases">
        <authorList>
            <person name="Sun Q."/>
        </authorList>
    </citation>
    <scope>NUCLEOTIDE SEQUENCE [LARGE SCALE GENOMIC DNA]</scope>
    <source>
        <strain evidence="2">JCM 31273</strain>
    </source>
</reference>
<evidence type="ECO:0000259" key="1">
    <source>
        <dbReference type="SMART" id="SM00849"/>
    </source>
</evidence>
<dbReference type="AlphaFoldDB" id="A0ABD5MTL3"/>
<dbReference type="SMART" id="SM00849">
    <property type="entry name" value="Lactamase_B"/>
    <property type="match status" value="1"/>
</dbReference>